<evidence type="ECO:0000256" key="1">
    <source>
        <dbReference type="ARBA" id="ARBA00022679"/>
    </source>
</evidence>
<dbReference type="SMART" id="SM01012">
    <property type="entry name" value="ANTAR"/>
    <property type="match status" value="1"/>
</dbReference>
<comment type="caution">
    <text evidence="6">The sequence shown here is derived from an EMBL/GenBank/DDBJ whole genome shotgun (WGS) entry which is preliminary data.</text>
</comment>
<evidence type="ECO:0000256" key="3">
    <source>
        <dbReference type="ARBA" id="ARBA00023015"/>
    </source>
</evidence>
<evidence type="ECO:0000259" key="5">
    <source>
        <dbReference type="PROSITE" id="PS50921"/>
    </source>
</evidence>
<evidence type="ECO:0000256" key="4">
    <source>
        <dbReference type="ARBA" id="ARBA00023163"/>
    </source>
</evidence>
<dbReference type="SMART" id="SM00065">
    <property type="entry name" value="GAF"/>
    <property type="match status" value="1"/>
</dbReference>
<keyword evidence="3" id="KW-0805">Transcription regulation</keyword>
<dbReference type="GO" id="GO:0003723">
    <property type="term" value="F:RNA binding"/>
    <property type="evidence" value="ECO:0007669"/>
    <property type="project" value="InterPro"/>
</dbReference>
<evidence type="ECO:0000313" key="7">
    <source>
        <dbReference type="Proteomes" id="UP000298127"/>
    </source>
</evidence>
<name>A0A4Y9R6Q4_9MICO</name>
<organism evidence="6 7">
    <name type="scientific">Orlajensenia leifsoniae</name>
    <dbReference type="NCBI Taxonomy" id="2561933"/>
    <lineage>
        <taxon>Bacteria</taxon>
        <taxon>Bacillati</taxon>
        <taxon>Actinomycetota</taxon>
        <taxon>Actinomycetes</taxon>
        <taxon>Micrococcales</taxon>
        <taxon>Microbacteriaceae</taxon>
        <taxon>Orlajensenia</taxon>
    </lineage>
</organism>
<evidence type="ECO:0000313" key="6">
    <source>
        <dbReference type="EMBL" id="TFV99808.1"/>
    </source>
</evidence>
<accession>A0A4Y9R6Q4</accession>
<keyword evidence="1" id="KW-0808">Transferase</keyword>
<dbReference type="InterPro" id="IPR003018">
    <property type="entry name" value="GAF"/>
</dbReference>
<dbReference type="InterPro" id="IPR011006">
    <property type="entry name" value="CheY-like_superfamily"/>
</dbReference>
<reference evidence="6 7" key="1">
    <citation type="journal article" date="2018" name="J. Microbiol.">
        <title>Leifsonia flava sp. nov., a novel actinobacterium isolated from the rhizosphere of Aquilegia viridiflora.</title>
        <authorList>
            <person name="Cai Y."/>
            <person name="Tao W.Z."/>
            <person name="Ma Y.J."/>
            <person name="Cheng J."/>
            <person name="Zhang M.Y."/>
            <person name="Zhang Y.X."/>
        </authorList>
    </citation>
    <scope>NUCLEOTIDE SEQUENCE [LARGE SCALE GENOMIC DNA]</scope>
    <source>
        <strain evidence="6 7">SYP-B2174</strain>
    </source>
</reference>
<dbReference type="RefSeq" id="WP_135118704.1">
    <property type="nucleotide sequence ID" value="NZ_SPQZ01000001.1"/>
</dbReference>
<keyword evidence="7" id="KW-1185">Reference proteome</keyword>
<dbReference type="PIRSF" id="PIRSF036625">
    <property type="entry name" value="GAF_ANTAR"/>
    <property type="match status" value="1"/>
</dbReference>
<sequence length="242" mass="26116">MTQSREHRLVEAFVSLADSMVVGYDIVDLLHTLVEECKDILDATDAGIILADESGVLEVIASTSERSALIGLMQLGAGEGPCVEAYETGETVSVPDIAAIYARWPRFSVEASDLGYASVHAIPLRLRGDTVGSLNLFRDGPGELTDQDAVAARGLADVATVSILHERALRESSIARAQLQHALSSRVIIEQAKGVLSHSENIDMDEAFRRIRESARSSNRRLSDVARDVVDAATAYPRTAFP</sequence>
<dbReference type="EMBL" id="SPQZ01000001">
    <property type="protein sequence ID" value="TFV99808.1"/>
    <property type="molecule type" value="Genomic_DNA"/>
</dbReference>
<dbReference type="InterPro" id="IPR036388">
    <property type="entry name" value="WH-like_DNA-bd_sf"/>
</dbReference>
<dbReference type="AlphaFoldDB" id="A0A4Y9R6Q4"/>
<dbReference type="InterPro" id="IPR029016">
    <property type="entry name" value="GAF-like_dom_sf"/>
</dbReference>
<dbReference type="SUPFAM" id="SSF55781">
    <property type="entry name" value="GAF domain-like"/>
    <property type="match status" value="1"/>
</dbReference>
<proteinExistence type="predicted"/>
<gene>
    <name evidence="6" type="ORF">E4M00_00950</name>
</gene>
<dbReference type="InterPro" id="IPR012074">
    <property type="entry name" value="GAF_ANTAR"/>
</dbReference>
<feature type="domain" description="ANTAR" evidence="5">
    <location>
        <begin position="169"/>
        <end position="230"/>
    </location>
</feature>
<dbReference type="Proteomes" id="UP000298127">
    <property type="component" value="Unassembled WGS sequence"/>
</dbReference>
<dbReference type="Gene3D" id="3.30.450.40">
    <property type="match status" value="1"/>
</dbReference>
<evidence type="ECO:0000256" key="2">
    <source>
        <dbReference type="ARBA" id="ARBA00022777"/>
    </source>
</evidence>
<dbReference type="Pfam" id="PF03861">
    <property type="entry name" value="ANTAR"/>
    <property type="match status" value="1"/>
</dbReference>
<keyword evidence="2" id="KW-0418">Kinase</keyword>
<dbReference type="PROSITE" id="PS50921">
    <property type="entry name" value="ANTAR"/>
    <property type="match status" value="1"/>
</dbReference>
<keyword evidence="4" id="KW-0804">Transcription</keyword>
<dbReference type="Pfam" id="PF13185">
    <property type="entry name" value="GAF_2"/>
    <property type="match status" value="1"/>
</dbReference>
<protein>
    <submittedName>
        <fullName evidence="6">ANTAR domain-containing protein</fullName>
    </submittedName>
</protein>
<dbReference type="InterPro" id="IPR005561">
    <property type="entry name" value="ANTAR"/>
</dbReference>
<dbReference type="SUPFAM" id="SSF52172">
    <property type="entry name" value="CheY-like"/>
    <property type="match status" value="1"/>
</dbReference>
<dbReference type="Gene3D" id="1.10.10.10">
    <property type="entry name" value="Winged helix-like DNA-binding domain superfamily/Winged helix DNA-binding domain"/>
    <property type="match status" value="1"/>
</dbReference>
<dbReference type="GO" id="GO:0016301">
    <property type="term" value="F:kinase activity"/>
    <property type="evidence" value="ECO:0007669"/>
    <property type="project" value="UniProtKB-KW"/>
</dbReference>